<feature type="compositionally biased region" description="Polar residues" evidence="1">
    <location>
        <begin position="480"/>
        <end position="496"/>
    </location>
</feature>
<dbReference type="Proteomes" id="UP000324767">
    <property type="component" value="Unassembled WGS sequence"/>
</dbReference>
<dbReference type="PANTHER" id="PTHR39463:SF1">
    <property type="entry name" value="MEDUSA"/>
    <property type="match status" value="1"/>
</dbReference>
<feature type="compositionally biased region" description="Low complexity" evidence="1">
    <location>
        <begin position="428"/>
        <end position="438"/>
    </location>
</feature>
<evidence type="ECO:0000313" key="4">
    <source>
        <dbReference type="Proteomes" id="UP000324767"/>
    </source>
</evidence>
<reference evidence="3 4" key="1">
    <citation type="submission" date="2019-09" db="EMBL/GenBank/DDBJ databases">
        <title>The hologenome of the rock-dwelling lichen Lasallia pustulata.</title>
        <authorList>
            <person name="Greshake Tzovaras B."/>
            <person name="Segers F."/>
            <person name="Bicker A."/>
            <person name="Dal Grande F."/>
            <person name="Otte J."/>
            <person name="Hankeln T."/>
            <person name="Schmitt I."/>
            <person name="Ebersberger I."/>
        </authorList>
    </citation>
    <scope>NUCLEOTIDE SEQUENCE [LARGE SCALE GENOMIC DNA]</scope>
    <source>
        <strain evidence="3">A1-1</strain>
    </source>
</reference>
<evidence type="ECO:0000259" key="2">
    <source>
        <dbReference type="Pfam" id="PF23305"/>
    </source>
</evidence>
<protein>
    <recommendedName>
        <fullName evidence="2">DUF7082 domain-containing protein</fullName>
    </recommendedName>
</protein>
<evidence type="ECO:0000256" key="1">
    <source>
        <dbReference type="SAM" id="MobiDB-lite"/>
    </source>
</evidence>
<feature type="region of interest" description="Disordered" evidence="1">
    <location>
        <begin position="331"/>
        <end position="372"/>
    </location>
</feature>
<proteinExistence type="predicted"/>
<evidence type="ECO:0000313" key="3">
    <source>
        <dbReference type="EMBL" id="KAA6407109.1"/>
    </source>
</evidence>
<feature type="domain" description="DUF7082" evidence="2">
    <location>
        <begin position="522"/>
        <end position="675"/>
    </location>
</feature>
<feature type="region of interest" description="Disordered" evidence="1">
    <location>
        <begin position="409"/>
        <end position="507"/>
    </location>
</feature>
<dbReference type="GO" id="GO:0005634">
    <property type="term" value="C:nucleus"/>
    <property type="evidence" value="ECO:0007669"/>
    <property type="project" value="TreeGrafter"/>
</dbReference>
<accession>A0A5M8PCS3</accession>
<feature type="compositionally biased region" description="Polar residues" evidence="1">
    <location>
        <begin position="349"/>
        <end position="369"/>
    </location>
</feature>
<dbReference type="AlphaFoldDB" id="A0A5M8PCS3"/>
<organism evidence="3 4">
    <name type="scientific">Lasallia pustulata</name>
    <dbReference type="NCBI Taxonomy" id="136370"/>
    <lineage>
        <taxon>Eukaryota</taxon>
        <taxon>Fungi</taxon>
        <taxon>Dikarya</taxon>
        <taxon>Ascomycota</taxon>
        <taxon>Pezizomycotina</taxon>
        <taxon>Lecanoromycetes</taxon>
        <taxon>OSLEUM clade</taxon>
        <taxon>Umbilicariomycetidae</taxon>
        <taxon>Umbilicariales</taxon>
        <taxon>Umbilicariaceae</taxon>
        <taxon>Lasallia</taxon>
    </lineage>
</organism>
<dbReference type="OrthoDB" id="1751210at2759"/>
<feature type="compositionally biased region" description="Polar residues" evidence="1">
    <location>
        <begin position="439"/>
        <end position="461"/>
    </location>
</feature>
<dbReference type="InterPro" id="IPR055509">
    <property type="entry name" value="DUF7082"/>
</dbReference>
<comment type="caution">
    <text evidence="3">The sequence shown here is derived from an EMBL/GenBank/DDBJ whole genome shotgun (WGS) entry which is preliminary data.</text>
</comment>
<dbReference type="PANTHER" id="PTHR39463">
    <property type="entry name" value="MEDUSA"/>
    <property type="match status" value="1"/>
</dbReference>
<dbReference type="Pfam" id="PF23305">
    <property type="entry name" value="DUF7082"/>
    <property type="match status" value="1"/>
</dbReference>
<gene>
    <name evidence="3" type="ORF">FRX48_09175</name>
</gene>
<feature type="compositionally biased region" description="Low complexity" evidence="1">
    <location>
        <begin position="410"/>
        <end position="419"/>
    </location>
</feature>
<dbReference type="EMBL" id="VXIT01000020">
    <property type="protein sequence ID" value="KAA6407109.1"/>
    <property type="molecule type" value="Genomic_DNA"/>
</dbReference>
<name>A0A5M8PCS3_9LECA</name>
<sequence>MAVRTSIAVVNASDRSTDAARSLAAQHCVTSPIREPLQGIGSSPASLSCPSAFIDAPFGLLRLPETIDAREADVPLAREPIALPARTLNALGHRVEQGQPPIILDDSYDLVATTAALSFGHEHHEDLLARTDFSAALLSMSGYEKPQLPDISDYNASRPLQDPMYLAYAHAQPGFAQHQLQPSPLPYDRHADQTPYQNTSLFQPRPAYEGAPTPSVGFRSRHIVQITSYQPKRGPQGSSILVYFQSTTDLTTARALTVNLMFAKQRCPGVLTRLDHSGPYYQYALSAGCPPFSTTGSSNPRVALRMQLQDESGFDRRLYDIGFFTYTDVIQGPSPTSPPQVKRKRRISSDSADSTRYPSKRQSTQQLRQSAPELYVQDSYSQAAALTEAQNPQSLAGSSAYGYPVALNRSQSQQSYQQQETPRRMSHHVSTSSASSQSNLIGPSSQAPSWSPSFGTINRSSKSPRETAVSVTRVAPARSPSGTANPPLIRTSTLQQPPSPAATTAGASAGGSFNPYALYPHKAVLRISGELDSMSDNWTEAEWNAQRRIVQFWRSQNGSTINTHFKPIALEDKPPNSICISCIWWEEKKECYVTSVDTIYLLESLVAVRFQVEEKNRIRRNLEGFRPLTVSKAKSDSEDFFKIIMGFPNPKPRNIEKDVKVFPWKILTHALKKIIGKYSASYSSTAGALLAPGGSTYGAGIQADIELRPTASPRSASVSTASTAYPASLNSTAMSPHMAQRSLSAYQASGPPLLQMSGPAMAPAYTATALQYSYTPQQEQMTASSGQLQRSGGGASWDYSSFLDPSAATGSASSTQGLQYQRIASTQERTPTQYQMTRHPMSGP</sequence>